<evidence type="ECO:0000256" key="2">
    <source>
        <dbReference type="ARBA" id="ARBA00022670"/>
    </source>
</evidence>
<keyword evidence="4" id="KW-0720">Serine protease</keyword>
<evidence type="ECO:0000313" key="9">
    <source>
        <dbReference type="Proteomes" id="UP000555552"/>
    </source>
</evidence>
<dbReference type="GO" id="GO:0006508">
    <property type="term" value="P:proteolysis"/>
    <property type="evidence" value="ECO:0007669"/>
    <property type="project" value="UniProtKB-KW"/>
</dbReference>
<keyword evidence="3" id="KW-0378">Hydrolase</keyword>
<evidence type="ECO:0000256" key="4">
    <source>
        <dbReference type="ARBA" id="ARBA00022825"/>
    </source>
</evidence>
<reference evidence="8 9" key="1">
    <citation type="submission" date="2020-05" db="EMBL/GenBank/DDBJ databases">
        <title>MicrobeNet Type strains.</title>
        <authorList>
            <person name="Nicholson A.C."/>
        </authorList>
    </citation>
    <scope>NUCLEOTIDE SEQUENCE [LARGE SCALE GENOMIC DNA]</scope>
    <source>
        <strain evidence="8 9">JCM 14547</strain>
    </source>
</reference>
<evidence type="ECO:0000256" key="5">
    <source>
        <dbReference type="SAM" id="MobiDB-lite"/>
    </source>
</evidence>
<dbReference type="InterPro" id="IPR001375">
    <property type="entry name" value="Peptidase_S9_cat"/>
</dbReference>
<name>A0A849BXL7_9ACTN</name>
<dbReference type="RefSeq" id="WP_171202121.1">
    <property type="nucleotide sequence ID" value="NZ_BAAANP010000002.1"/>
</dbReference>
<evidence type="ECO:0000259" key="7">
    <source>
        <dbReference type="Pfam" id="PF02897"/>
    </source>
</evidence>
<dbReference type="InterPro" id="IPR029058">
    <property type="entry name" value="AB_hydrolase_fold"/>
</dbReference>
<evidence type="ECO:0000259" key="6">
    <source>
        <dbReference type="Pfam" id="PF00326"/>
    </source>
</evidence>
<gene>
    <name evidence="8" type="ORF">HLB09_04040</name>
</gene>
<keyword evidence="2" id="KW-0645">Protease</keyword>
<dbReference type="Gene3D" id="2.130.10.120">
    <property type="entry name" value="Prolyl oligopeptidase, N-terminal domain"/>
    <property type="match status" value="1"/>
</dbReference>
<evidence type="ECO:0000256" key="3">
    <source>
        <dbReference type="ARBA" id="ARBA00022801"/>
    </source>
</evidence>
<dbReference type="AlphaFoldDB" id="A0A849BXL7"/>
<comment type="caution">
    <text evidence="8">The sequence shown here is derived from an EMBL/GenBank/DDBJ whole genome shotgun (WGS) entry which is preliminary data.</text>
</comment>
<dbReference type="EMBL" id="JABEMA010000030">
    <property type="protein sequence ID" value="NNH22268.1"/>
    <property type="molecule type" value="Genomic_DNA"/>
</dbReference>
<sequence>MSTSEAPADGSSGPPVAARRPVRREHHGDVVEDPYEWLRAKDDPEVRAHLEAENAHTRAVTAGQEGLRAAVFGEIKARTQETDLSVPSREGDWWYYGRTVEGQQYGLSCRAPVADADSWDPPAAGPDGALPGEQVLLDANIEAEGHDFFSLGAASVSPDGARLAWSSDTTGDERYTLRVRDLASGEDLPDEVPGAFYGATWSADSAVVHYTVVDDAWRPHEVRRHRVGTPASDDDVLFREDDERFWVGVGRTRSRRYLVVESAAKTTSETHVLDTLDPGAGLRVVAPRRAGVEYDVEHVALPQPDGSVRDRFLVLHNDGGAEDFQLAVVDVDDPSPERWETVLPHVPGTRLEGVAPFADFVALAYRRDVLPRLAVAPLTPEAIGEPREVEVDEELFSVGLGGNRAFDQPLLRLVRTSFVTPPRVFDLDVATGEQVLRRETPVLGGYASEDYVQRRTWATAPDGVRVPVSVVARRDVAAAVERGEPAPAVLYGYGSYEASMDPSFSISRLSLLDRGVVFAVAHVRGGGEMGRHWYDDGKELRKTNTFTDFTASAAALVEQGWTTPERTVAMGGSAGGLLMGAALNLAPEAFAGVLAQVPFVDPLTSILDPSLPLTVTEWDEWGNPLEDPEVYAYMKAYSPYENVAAVDHPAVLAMTSLNDTRVLYVEPAKWVARLREVGTGSRPVLLRTEMDAGHGGASGRYKSWEERAFEYAWVLDVLGAPAEPLPPL</sequence>
<keyword evidence="9" id="KW-1185">Reference proteome</keyword>
<dbReference type="PRINTS" id="PR00862">
    <property type="entry name" value="PROLIGOPTASE"/>
</dbReference>
<dbReference type="Pfam" id="PF02897">
    <property type="entry name" value="Peptidase_S9_N"/>
    <property type="match status" value="1"/>
</dbReference>
<dbReference type="SUPFAM" id="SSF53474">
    <property type="entry name" value="alpha/beta-Hydrolases"/>
    <property type="match status" value="1"/>
</dbReference>
<dbReference type="Pfam" id="PF00326">
    <property type="entry name" value="Peptidase_S9"/>
    <property type="match status" value="1"/>
</dbReference>
<feature type="domain" description="Peptidase S9A N-terminal" evidence="7">
    <location>
        <begin position="14"/>
        <end position="438"/>
    </location>
</feature>
<dbReference type="PANTHER" id="PTHR11757">
    <property type="entry name" value="PROTEASE FAMILY S9A OLIGOPEPTIDASE"/>
    <property type="match status" value="1"/>
</dbReference>
<dbReference type="GO" id="GO:0004252">
    <property type="term" value="F:serine-type endopeptidase activity"/>
    <property type="evidence" value="ECO:0007669"/>
    <property type="project" value="InterPro"/>
</dbReference>
<dbReference type="InterPro" id="IPR051543">
    <property type="entry name" value="Serine_Peptidase_S9A"/>
</dbReference>
<dbReference type="PANTHER" id="PTHR11757:SF19">
    <property type="entry name" value="PROLYL ENDOPEPTIDASE-LIKE"/>
    <property type="match status" value="1"/>
</dbReference>
<evidence type="ECO:0000313" key="8">
    <source>
        <dbReference type="EMBL" id="NNH22268.1"/>
    </source>
</evidence>
<evidence type="ECO:0000256" key="1">
    <source>
        <dbReference type="ARBA" id="ARBA00005228"/>
    </source>
</evidence>
<feature type="domain" description="Peptidase S9 prolyl oligopeptidase catalytic" evidence="6">
    <location>
        <begin position="502"/>
        <end position="719"/>
    </location>
</feature>
<organism evidence="8 9">
    <name type="scientific">Pseudokineococcus marinus</name>
    <dbReference type="NCBI Taxonomy" id="351215"/>
    <lineage>
        <taxon>Bacteria</taxon>
        <taxon>Bacillati</taxon>
        <taxon>Actinomycetota</taxon>
        <taxon>Actinomycetes</taxon>
        <taxon>Kineosporiales</taxon>
        <taxon>Kineosporiaceae</taxon>
        <taxon>Pseudokineococcus</taxon>
    </lineage>
</organism>
<dbReference type="SUPFAM" id="SSF50993">
    <property type="entry name" value="Peptidase/esterase 'gauge' domain"/>
    <property type="match status" value="1"/>
</dbReference>
<dbReference type="InterPro" id="IPR023302">
    <property type="entry name" value="Pept_S9A_N"/>
</dbReference>
<proteinExistence type="inferred from homology"/>
<feature type="region of interest" description="Disordered" evidence="5">
    <location>
        <begin position="1"/>
        <end position="30"/>
    </location>
</feature>
<comment type="similarity">
    <text evidence="1">Belongs to the peptidase S9A family.</text>
</comment>
<protein>
    <submittedName>
        <fullName evidence="8">S9 family peptidase</fullName>
    </submittedName>
</protein>
<dbReference type="Proteomes" id="UP000555552">
    <property type="component" value="Unassembled WGS sequence"/>
</dbReference>
<accession>A0A849BXL7</accession>
<dbReference type="InterPro" id="IPR002470">
    <property type="entry name" value="Peptidase_S9A"/>
</dbReference>
<dbReference type="Gene3D" id="3.40.50.1820">
    <property type="entry name" value="alpha/beta hydrolase"/>
    <property type="match status" value="1"/>
</dbReference>